<evidence type="ECO:0000313" key="1">
    <source>
        <dbReference type="EMBL" id="KAG7448368.1"/>
    </source>
</evidence>
<sequence>MKDGNCRFYRQHDHYINTCKEIDMAIHNGKCCKNTKNHIVLPTGVYLPQDISGNCLLDRIEE</sequence>
<dbReference type="AlphaFoldDB" id="A0A9P8AUD7"/>
<protein>
    <submittedName>
        <fullName evidence="1">Uncharacterized protein</fullName>
    </submittedName>
</protein>
<proteinExistence type="predicted"/>
<name>A0A9P8AUD7_9AGAR</name>
<evidence type="ECO:0000313" key="2">
    <source>
        <dbReference type="Proteomes" id="UP000812287"/>
    </source>
</evidence>
<dbReference type="Proteomes" id="UP000812287">
    <property type="component" value="Unassembled WGS sequence"/>
</dbReference>
<organism evidence="1 2">
    <name type="scientific">Guyanagaster necrorhizus</name>
    <dbReference type="NCBI Taxonomy" id="856835"/>
    <lineage>
        <taxon>Eukaryota</taxon>
        <taxon>Fungi</taxon>
        <taxon>Dikarya</taxon>
        <taxon>Basidiomycota</taxon>
        <taxon>Agaricomycotina</taxon>
        <taxon>Agaricomycetes</taxon>
        <taxon>Agaricomycetidae</taxon>
        <taxon>Agaricales</taxon>
        <taxon>Marasmiineae</taxon>
        <taxon>Physalacriaceae</taxon>
        <taxon>Guyanagaster</taxon>
    </lineage>
</organism>
<comment type="caution">
    <text evidence="1">The sequence shown here is derived from an EMBL/GenBank/DDBJ whole genome shotgun (WGS) entry which is preliminary data.</text>
</comment>
<reference evidence="1" key="1">
    <citation type="submission" date="2020-11" db="EMBL/GenBank/DDBJ databases">
        <title>Adaptations for nitrogen fixation in a non-lichenized fungal sporocarp promotes dispersal by wood-feeding termites.</title>
        <authorList>
            <consortium name="DOE Joint Genome Institute"/>
            <person name="Koch R.A."/>
            <person name="Yoon G."/>
            <person name="Arayal U."/>
            <person name="Lail K."/>
            <person name="Amirebrahimi M."/>
            <person name="Labutti K."/>
            <person name="Lipzen A."/>
            <person name="Riley R."/>
            <person name="Barry K."/>
            <person name="Henrissat B."/>
            <person name="Grigoriev I.V."/>
            <person name="Herr J.R."/>
            <person name="Aime M.C."/>
        </authorList>
    </citation>
    <scope>NUCLEOTIDE SEQUENCE</scope>
    <source>
        <strain evidence="1">MCA 3950</strain>
    </source>
</reference>
<dbReference type="OrthoDB" id="3066483at2759"/>
<gene>
    <name evidence="1" type="ORF">BT62DRAFT_889906</name>
</gene>
<accession>A0A9P8AUD7</accession>
<dbReference type="RefSeq" id="XP_043041868.1">
    <property type="nucleotide sequence ID" value="XM_043183004.1"/>
</dbReference>
<dbReference type="EMBL" id="MU250529">
    <property type="protein sequence ID" value="KAG7448368.1"/>
    <property type="molecule type" value="Genomic_DNA"/>
</dbReference>
<dbReference type="GeneID" id="66105301"/>
<keyword evidence="2" id="KW-1185">Reference proteome</keyword>